<dbReference type="InterPro" id="IPR009081">
    <property type="entry name" value="PP-bd_ACP"/>
</dbReference>
<feature type="domain" description="Carrier" evidence="1">
    <location>
        <begin position="105"/>
        <end position="162"/>
    </location>
</feature>
<name>A0A915DT55_9BILA</name>
<evidence type="ECO:0000259" key="1">
    <source>
        <dbReference type="Pfam" id="PF00550"/>
    </source>
</evidence>
<dbReference type="Gene3D" id="1.10.1200.10">
    <property type="entry name" value="ACP-like"/>
    <property type="match status" value="1"/>
</dbReference>
<sequence length="177" mass="20026">MNISVVSFGPWADVGMLSGDGKQSIRRQIEHGGWNFLPPQQAVMFVDPNHVNDHTIVFDADWTKVGEQQKHLTRFISALAGDPRQETLEKKKDNVKFTNVKQIIEDFVKEVSGLKNINTNAGLMSLGVDSQQIEQLRTCMAENFEIELSAAEMYEYVNVDQLQNWCRISSNKVLLKG</sequence>
<proteinExistence type="predicted"/>
<evidence type="ECO:0000313" key="2">
    <source>
        <dbReference type="Proteomes" id="UP000887574"/>
    </source>
</evidence>
<dbReference type="WBParaSite" id="jg23387">
    <property type="protein sequence ID" value="jg23387"/>
    <property type="gene ID" value="jg23387"/>
</dbReference>
<dbReference type="AlphaFoldDB" id="A0A915DT55"/>
<dbReference type="SUPFAM" id="SSF47336">
    <property type="entry name" value="ACP-like"/>
    <property type="match status" value="1"/>
</dbReference>
<accession>A0A915DT55</accession>
<dbReference type="Proteomes" id="UP000887574">
    <property type="component" value="Unplaced"/>
</dbReference>
<evidence type="ECO:0000313" key="3">
    <source>
        <dbReference type="WBParaSite" id="jg23387"/>
    </source>
</evidence>
<reference evidence="3" key="1">
    <citation type="submission" date="2022-11" db="UniProtKB">
        <authorList>
            <consortium name="WormBaseParasite"/>
        </authorList>
    </citation>
    <scope>IDENTIFICATION</scope>
</reference>
<dbReference type="Pfam" id="PF00550">
    <property type="entry name" value="PP-binding"/>
    <property type="match status" value="1"/>
</dbReference>
<organism evidence="2 3">
    <name type="scientific">Ditylenchus dipsaci</name>
    <dbReference type="NCBI Taxonomy" id="166011"/>
    <lineage>
        <taxon>Eukaryota</taxon>
        <taxon>Metazoa</taxon>
        <taxon>Ecdysozoa</taxon>
        <taxon>Nematoda</taxon>
        <taxon>Chromadorea</taxon>
        <taxon>Rhabditida</taxon>
        <taxon>Tylenchina</taxon>
        <taxon>Tylenchomorpha</taxon>
        <taxon>Sphaerularioidea</taxon>
        <taxon>Anguinidae</taxon>
        <taxon>Anguininae</taxon>
        <taxon>Ditylenchus</taxon>
    </lineage>
</organism>
<keyword evidence="2" id="KW-1185">Reference proteome</keyword>
<dbReference type="InterPro" id="IPR036736">
    <property type="entry name" value="ACP-like_sf"/>
</dbReference>
<protein>
    <submittedName>
        <fullName evidence="3">Carrier domain-containing protein</fullName>
    </submittedName>
</protein>